<keyword evidence="1" id="KW-0812">Transmembrane</keyword>
<accession>A0A226E8R5</accession>
<keyword evidence="1" id="KW-1133">Transmembrane helix</keyword>
<feature type="transmembrane region" description="Helical" evidence="1">
    <location>
        <begin position="33"/>
        <end position="57"/>
    </location>
</feature>
<organism evidence="2 3">
    <name type="scientific">Folsomia candida</name>
    <name type="common">Springtail</name>
    <dbReference type="NCBI Taxonomy" id="158441"/>
    <lineage>
        <taxon>Eukaryota</taxon>
        <taxon>Metazoa</taxon>
        <taxon>Ecdysozoa</taxon>
        <taxon>Arthropoda</taxon>
        <taxon>Hexapoda</taxon>
        <taxon>Collembola</taxon>
        <taxon>Entomobryomorpha</taxon>
        <taxon>Isotomoidea</taxon>
        <taxon>Isotomidae</taxon>
        <taxon>Proisotominae</taxon>
        <taxon>Folsomia</taxon>
    </lineage>
</organism>
<dbReference type="Proteomes" id="UP000198287">
    <property type="component" value="Unassembled WGS sequence"/>
</dbReference>
<comment type="caution">
    <text evidence="2">The sequence shown here is derived from an EMBL/GenBank/DDBJ whole genome shotgun (WGS) entry which is preliminary data.</text>
</comment>
<keyword evidence="1" id="KW-0472">Membrane</keyword>
<evidence type="ECO:0000256" key="1">
    <source>
        <dbReference type="SAM" id="Phobius"/>
    </source>
</evidence>
<name>A0A226E8R5_FOLCA</name>
<reference evidence="2 3" key="1">
    <citation type="submission" date="2015-12" db="EMBL/GenBank/DDBJ databases">
        <title>The genome of Folsomia candida.</title>
        <authorList>
            <person name="Faddeeva A."/>
            <person name="Derks M.F."/>
            <person name="Anvar Y."/>
            <person name="Smit S."/>
            <person name="Van Straalen N."/>
            <person name="Roelofs D."/>
        </authorList>
    </citation>
    <scope>NUCLEOTIDE SEQUENCE [LARGE SCALE GENOMIC DNA]</scope>
    <source>
        <strain evidence="2 3">VU population</strain>
        <tissue evidence="2">Whole body</tissue>
    </source>
</reference>
<gene>
    <name evidence="2" type="ORF">Fcan01_10159</name>
</gene>
<sequence>MAAVIMFAGLVLSIAFNYITLKMWHVIQMPLYLFFPGGSLIIAGVIWVFLPMVISVFESDWVTHAKWEGCLQLVPKSRKRVLSKKLKNDVSICYVELYDFGTFVETGGFLVLSLTREHTEVSNELRVDTCTKMTTIHDLLNKLKEFPCKIHFSSRCDDICDERMTIGLPKRERSAAERSEFELSEDYLETTTLLCGRPDRSAADLSLFGNPMVSTLNSLDTSTSPKEYVEYLFL</sequence>
<proteinExistence type="predicted"/>
<keyword evidence="3" id="KW-1185">Reference proteome</keyword>
<evidence type="ECO:0000313" key="2">
    <source>
        <dbReference type="EMBL" id="OXA53953.1"/>
    </source>
</evidence>
<dbReference type="AlphaFoldDB" id="A0A226E8R5"/>
<dbReference type="EMBL" id="LNIX01000005">
    <property type="protein sequence ID" value="OXA53953.1"/>
    <property type="molecule type" value="Genomic_DNA"/>
</dbReference>
<evidence type="ECO:0000313" key="3">
    <source>
        <dbReference type="Proteomes" id="UP000198287"/>
    </source>
</evidence>
<protein>
    <submittedName>
        <fullName evidence="2">Uncharacterized protein</fullName>
    </submittedName>
</protein>